<evidence type="ECO:0000256" key="1">
    <source>
        <dbReference type="ARBA" id="ARBA00000716"/>
    </source>
</evidence>
<feature type="transmembrane region" description="Helical" evidence="30">
    <location>
        <begin position="21"/>
        <end position="42"/>
    </location>
</feature>
<dbReference type="PRINTS" id="PR00786">
    <property type="entry name" value="NEPRILYSIN"/>
</dbReference>
<evidence type="ECO:0000256" key="5">
    <source>
        <dbReference type="ARBA" id="ARBA00012521"/>
    </source>
</evidence>
<keyword evidence="20" id="KW-0325">Glycoprotein</keyword>
<dbReference type="GO" id="GO:0005886">
    <property type="term" value="C:plasma membrane"/>
    <property type="evidence" value="ECO:0007669"/>
    <property type="project" value="UniProtKB-SubCell"/>
</dbReference>
<proteinExistence type="inferred from homology"/>
<keyword evidence="11" id="KW-0519">Myristate</keyword>
<dbReference type="Gene3D" id="3.40.390.10">
    <property type="entry name" value="Collagenase (Catalytic Domain)"/>
    <property type="match status" value="2"/>
</dbReference>
<keyword evidence="8" id="KW-0597">Phosphoprotein</keyword>
<dbReference type="InterPro" id="IPR008753">
    <property type="entry name" value="Peptidase_M13_N"/>
</dbReference>
<dbReference type="Pfam" id="PF05649">
    <property type="entry name" value="Peptidase_M13_N"/>
    <property type="match status" value="1"/>
</dbReference>
<evidence type="ECO:0000256" key="26">
    <source>
        <dbReference type="ARBA" id="ARBA00047638"/>
    </source>
</evidence>
<keyword evidence="12" id="KW-0479">Metal-binding</keyword>
<evidence type="ECO:0000256" key="30">
    <source>
        <dbReference type="SAM" id="Phobius"/>
    </source>
</evidence>
<reference evidence="32" key="2">
    <citation type="submission" date="2025-09" db="UniProtKB">
        <authorList>
            <consortium name="Ensembl"/>
        </authorList>
    </citation>
    <scope>IDENTIFICATION</scope>
</reference>
<dbReference type="InterPro" id="IPR042089">
    <property type="entry name" value="Peptidase_M13_dom_2"/>
</dbReference>
<dbReference type="GO" id="GO:0004222">
    <property type="term" value="F:metalloendopeptidase activity"/>
    <property type="evidence" value="ECO:0007669"/>
    <property type="project" value="UniProtKB-EC"/>
</dbReference>
<comment type="similarity">
    <text evidence="4">Belongs to the peptidase M13 family.</text>
</comment>
<evidence type="ECO:0000256" key="19">
    <source>
        <dbReference type="ARBA" id="ARBA00023157"/>
    </source>
</evidence>
<evidence type="ECO:0000256" key="11">
    <source>
        <dbReference type="ARBA" id="ARBA00022707"/>
    </source>
</evidence>
<keyword evidence="9" id="KW-0645">Protease</keyword>
<dbReference type="PANTHER" id="PTHR11733">
    <property type="entry name" value="ZINC METALLOPROTEASE FAMILY M13 NEPRILYSIN-RELATED"/>
    <property type="match status" value="1"/>
</dbReference>
<keyword evidence="18 30" id="KW-0472">Membrane</keyword>
<evidence type="ECO:0000256" key="16">
    <source>
        <dbReference type="ARBA" id="ARBA00022989"/>
    </source>
</evidence>
<keyword evidence="7" id="KW-1003">Cell membrane</keyword>
<evidence type="ECO:0000313" key="32">
    <source>
        <dbReference type="Ensembl" id="ENSGMOP00000056446.1"/>
    </source>
</evidence>
<dbReference type="GO" id="GO:0046872">
    <property type="term" value="F:metal ion binding"/>
    <property type="evidence" value="ECO:0007669"/>
    <property type="project" value="UniProtKB-KW"/>
</dbReference>
<dbReference type="EC" id="3.4.24.11" evidence="5"/>
<evidence type="ECO:0000256" key="15">
    <source>
        <dbReference type="ARBA" id="ARBA00022968"/>
    </source>
</evidence>
<name>A0A8C5C6D9_GADMO</name>
<dbReference type="Proteomes" id="UP000694546">
    <property type="component" value="Chromosome 16"/>
</dbReference>
<evidence type="ECO:0000256" key="27">
    <source>
        <dbReference type="ARBA" id="ARBA00048093"/>
    </source>
</evidence>
<dbReference type="AlphaFoldDB" id="A0A8C5C6D9"/>
<evidence type="ECO:0000256" key="24">
    <source>
        <dbReference type="ARBA" id="ARBA00031486"/>
    </source>
</evidence>
<evidence type="ECO:0000256" key="8">
    <source>
        <dbReference type="ARBA" id="ARBA00022553"/>
    </source>
</evidence>
<evidence type="ECO:0000256" key="7">
    <source>
        <dbReference type="ARBA" id="ARBA00022475"/>
    </source>
</evidence>
<evidence type="ECO:0000313" key="33">
    <source>
        <dbReference type="Proteomes" id="UP000694546"/>
    </source>
</evidence>
<evidence type="ECO:0000256" key="22">
    <source>
        <dbReference type="ARBA" id="ARBA00031127"/>
    </source>
</evidence>
<dbReference type="InterPro" id="IPR018497">
    <property type="entry name" value="Peptidase_M13_C"/>
</dbReference>
<evidence type="ECO:0000256" key="10">
    <source>
        <dbReference type="ARBA" id="ARBA00022692"/>
    </source>
</evidence>
<evidence type="ECO:0000256" key="13">
    <source>
        <dbReference type="ARBA" id="ARBA00022801"/>
    </source>
</evidence>
<evidence type="ECO:0000256" key="23">
    <source>
        <dbReference type="ARBA" id="ARBA00031362"/>
    </source>
</evidence>
<comment type="catalytic activity">
    <reaction evidence="28">
        <text>neurotensin + H2O = neurotensin(1-11) + L-isoleucyl-L-leucine</text>
        <dbReference type="Rhea" id="RHEA:71475"/>
        <dbReference type="ChEBI" id="CHEBI:15377"/>
        <dbReference type="ChEBI" id="CHEBI:147362"/>
        <dbReference type="ChEBI" id="CHEBI:190704"/>
        <dbReference type="ChEBI" id="CHEBI:190706"/>
    </reaction>
    <physiologicalReaction direction="left-to-right" evidence="28">
        <dbReference type="Rhea" id="RHEA:71476"/>
    </physiologicalReaction>
</comment>
<dbReference type="GlyCosmos" id="A0A8C5C6D9">
    <property type="glycosylation" value="3 sites, No reported glycans"/>
</dbReference>
<gene>
    <name evidence="32" type="primary">MME</name>
</gene>
<dbReference type="Ensembl" id="ENSGMOT00000033573.1">
    <property type="protein sequence ID" value="ENSGMOP00000056446.1"/>
    <property type="gene ID" value="ENSGMOG00000014071.2"/>
</dbReference>
<dbReference type="SUPFAM" id="SSF55486">
    <property type="entry name" value="Metalloproteases ('zincins'), catalytic domain"/>
    <property type="match status" value="1"/>
</dbReference>
<organism evidence="32 33">
    <name type="scientific">Gadus morhua</name>
    <name type="common">Atlantic cod</name>
    <dbReference type="NCBI Taxonomy" id="8049"/>
    <lineage>
        <taxon>Eukaryota</taxon>
        <taxon>Metazoa</taxon>
        <taxon>Chordata</taxon>
        <taxon>Craniata</taxon>
        <taxon>Vertebrata</taxon>
        <taxon>Euteleostomi</taxon>
        <taxon>Actinopterygii</taxon>
        <taxon>Neopterygii</taxon>
        <taxon>Teleostei</taxon>
        <taxon>Neoteleostei</taxon>
        <taxon>Acanthomorphata</taxon>
        <taxon>Zeiogadaria</taxon>
        <taxon>Gadariae</taxon>
        <taxon>Gadiformes</taxon>
        <taxon>Gadoidei</taxon>
        <taxon>Gadidae</taxon>
        <taxon>Gadus</taxon>
    </lineage>
</organism>
<comment type="subcellular location">
    <subcellularLocation>
        <location evidence="3">Cell membrane</location>
        <topology evidence="3">Single-pass type II membrane protein</topology>
    </subcellularLocation>
</comment>
<evidence type="ECO:0000256" key="25">
    <source>
        <dbReference type="ARBA" id="ARBA00032584"/>
    </source>
</evidence>
<evidence type="ECO:0000259" key="31">
    <source>
        <dbReference type="Pfam" id="PF05649"/>
    </source>
</evidence>
<evidence type="ECO:0000256" key="4">
    <source>
        <dbReference type="ARBA" id="ARBA00007357"/>
    </source>
</evidence>
<dbReference type="GO" id="GO:0016485">
    <property type="term" value="P:protein processing"/>
    <property type="evidence" value="ECO:0007669"/>
    <property type="project" value="TreeGrafter"/>
</dbReference>
<dbReference type="InterPro" id="IPR000718">
    <property type="entry name" value="Peptidase_M13"/>
</dbReference>
<keyword evidence="19" id="KW-1015">Disulfide bond</keyword>
<comment type="catalytic activity">
    <reaction evidence="29">
        <text>substance P + H2O = substance P(1-9) + L-Leu-L-Met-NH2</text>
        <dbReference type="Rhea" id="RHEA:71459"/>
        <dbReference type="ChEBI" id="CHEBI:15377"/>
        <dbReference type="ChEBI" id="CHEBI:190692"/>
        <dbReference type="ChEBI" id="CHEBI:190693"/>
        <dbReference type="ChEBI" id="CHEBI:190700"/>
    </reaction>
    <physiologicalReaction direction="left-to-right" evidence="29">
        <dbReference type="Rhea" id="RHEA:71460"/>
    </physiologicalReaction>
</comment>
<protein>
    <recommendedName>
        <fullName evidence="6">Neprilysin</fullName>
        <ecNumber evidence="5">3.4.24.11</ecNumber>
    </recommendedName>
    <alternativeName>
        <fullName evidence="25">Atriopeptidase</fullName>
    </alternativeName>
    <alternativeName>
        <fullName evidence="23">Enkephalinase</fullName>
    </alternativeName>
    <alternativeName>
        <fullName evidence="22">Neutral endopeptidase 24.11</fullName>
    </alternativeName>
    <alternativeName>
        <fullName evidence="24">Skin fibroblast elastase</fullName>
    </alternativeName>
</protein>
<evidence type="ECO:0000256" key="29">
    <source>
        <dbReference type="ARBA" id="ARBA00049470"/>
    </source>
</evidence>
<evidence type="ECO:0000256" key="6">
    <source>
        <dbReference type="ARBA" id="ARBA00022077"/>
    </source>
</evidence>
<keyword evidence="14" id="KW-0862">Zinc</keyword>
<dbReference type="CDD" id="cd08662">
    <property type="entry name" value="M13"/>
    <property type="match status" value="1"/>
</dbReference>
<evidence type="ECO:0000256" key="20">
    <source>
        <dbReference type="ARBA" id="ARBA00023180"/>
    </source>
</evidence>
<sequence length="669" mass="75944">MTENAHHPKSAKKPRWTSLEIGLVTIVTLLFIIVVSLIALFATQKADKICTTADCTQSASRLIENMDASVDPCEDFYQYSCGGWLKKNIIPETSSRYSTFDILRDDLEVVLKGQRPGEAMALTKAKTLYKSCTNESESDARGGDPLLAMLPELFDWPMAVDNWETHYGTDWRLEDAIAQLNVKHATQVVLNFFVGPDDRDSNAHIIHFDQQSSLGLLSRDYYACTGPYTEVCRAYEQFMIDLVKLIRSDRGLAVNESSIKEEVARAIELEKDIANATDTLEERNNPVLLYNKMKLSDLNTNFTLEFIFLFPPDHLYFTAKIMETVNISVPESENIVNYAPNYFRRLQPVLALYSKRDLQNYMVWRFVMNMVVDLSAAYRDTKKAFRKALSGTTSESSVWRQCALYVNNNMDSAVGRLYVEEAFSPESKHLMEEMIIDIRNVFLSNLDELTWMDAETKKAAKEKVVKQYKNQIVFPAGILQPPIFSKGQSKSLNYGAIGMVIGHEITHGFDDNGRNFDKDGDLKDWWTPGSTRKFLDLSKCMVEQYGNFSWDLANGLHINGNNTLGENIADNGGIQQAYKAYQNFVIRHGEEPSLPGIDLSNDQLFFLNFAQVWCGTHRPEQAVNSLKVNVHSPGKFRVLGSLQNCPEFAKAFSCRKNSYMVPDKICHVW</sequence>
<dbReference type="GeneTree" id="ENSGT00940000156745"/>
<dbReference type="InterPro" id="IPR024079">
    <property type="entry name" value="MetalloPept_cat_dom_sf"/>
</dbReference>
<dbReference type="Gene3D" id="1.10.1380.10">
    <property type="entry name" value="Neutral endopeptidase , domain2"/>
    <property type="match status" value="1"/>
</dbReference>
<comment type="catalytic activity">
    <reaction evidence="26">
        <text>neurotensin + H2O = neurotensin(1-10) + L-tyrosyl-L-isoleucyl-L-leucine</text>
        <dbReference type="Rhea" id="RHEA:71479"/>
        <dbReference type="ChEBI" id="CHEBI:15377"/>
        <dbReference type="ChEBI" id="CHEBI:147362"/>
        <dbReference type="ChEBI" id="CHEBI:190705"/>
        <dbReference type="ChEBI" id="CHEBI:190707"/>
    </reaction>
    <physiologicalReaction direction="left-to-right" evidence="26">
        <dbReference type="Rhea" id="RHEA:71480"/>
    </physiologicalReaction>
</comment>
<comment type="cofactor">
    <cofactor evidence="2">
        <name>Zn(2+)</name>
        <dbReference type="ChEBI" id="CHEBI:29105"/>
    </cofactor>
</comment>
<evidence type="ECO:0000256" key="14">
    <source>
        <dbReference type="ARBA" id="ARBA00022833"/>
    </source>
</evidence>
<evidence type="ECO:0000256" key="21">
    <source>
        <dbReference type="ARBA" id="ARBA00023288"/>
    </source>
</evidence>
<dbReference type="PROSITE" id="PS51885">
    <property type="entry name" value="NEPRILYSIN"/>
    <property type="match status" value="1"/>
</dbReference>
<keyword evidence="16 30" id="KW-1133">Transmembrane helix</keyword>
<keyword evidence="15" id="KW-0735">Signal-anchor</keyword>
<keyword evidence="21" id="KW-0449">Lipoprotein</keyword>
<comment type="catalytic activity">
    <reaction evidence="27">
        <text>substance P + H2O = substance P(1-7) + L-Phe-Gly-L-Leu-L-Met-NH2</text>
        <dbReference type="Rhea" id="RHEA:71467"/>
        <dbReference type="ChEBI" id="CHEBI:15377"/>
        <dbReference type="ChEBI" id="CHEBI:190692"/>
        <dbReference type="ChEBI" id="CHEBI:190695"/>
        <dbReference type="ChEBI" id="CHEBI:190698"/>
    </reaction>
    <physiologicalReaction direction="left-to-right" evidence="27">
        <dbReference type="Rhea" id="RHEA:71468"/>
    </physiologicalReaction>
</comment>
<evidence type="ECO:0000256" key="18">
    <source>
        <dbReference type="ARBA" id="ARBA00023136"/>
    </source>
</evidence>
<keyword evidence="33" id="KW-1185">Reference proteome</keyword>
<keyword evidence="17" id="KW-0482">Metalloprotease</keyword>
<evidence type="ECO:0000256" key="12">
    <source>
        <dbReference type="ARBA" id="ARBA00022723"/>
    </source>
</evidence>
<evidence type="ECO:0000256" key="2">
    <source>
        <dbReference type="ARBA" id="ARBA00001947"/>
    </source>
</evidence>
<dbReference type="GO" id="GO:0097242">
    <property type="term" value="P:amyloid-beta clearance"/>
    <property type="evidence" value="ECO:0007669"/>
    <property type="project" value="TreeGrafter"/>
</dbReference>
<feature type="domain" description="Peptidase M13 N-terminal" evidence="31">
    <location>
        <begin position="72"/>
        <end position="474"/>
    </location>
</feature>
<keyword evidence="10 30" id="KW-0812">Transmembrane</keyword>
<evidence type="ECO:0000256" key="17">
    <source>
        <dbReference type="ARBA" id="ARBA00023049"/>
    </source>
</evidence>
<dbReference type="PANTHER" id="PTHR11733:SF114">
    <property type="entry name" value="NEPRILYSIN"/>
    <property type="match status" value="1"/>
</dbReference>
<reference evidence="32" key="1">
    <citation type="submission" date="2025-08" db="UniProtKB">
        <authorList>
            <consortium name="Ensembl"/>
        </authorList>
    </citation>
    <scope>IDENTIFICATION</scope>
</reference>
<evidence type="ECO:0000256" key="28">
    <source>
        <dbReference type="ARBA" id="ARBA00049273"/>
    </source>
</evidence>
<comment type="catalytic activity">
    <reaction evidence="1">
        <text>Preferential cleavage of polypeptides between hydrophobic residues, particularly with Phe or Tyr at P1'.</text>
        <dbReference type="EC" id="3.4.24.11"/>
    </reaction>
</comment>
<evidence type="ECO:0000256" key="3">
    <source>
        <dbReference type="ARBA" id="ARBA00004401"/>
    </source>
</evidence>
<evidence type="ECO:0000256" key="9">
    <source>
        <dbReference type="ARBA" id="ARBA00022670"/>
    </source>
</evidence>
<accession>A0A8C5C6D9</accession>
<keyword evidence="13" id="KW-0378">Hydrolase</keyword>